<organism evidence="2 3">
    <name type="scientific">Trichonephila clavata</name>
    <name type="common">Joro spider</name>
    <name type="synonym">Nephila clavata</name>
    <dbReference type="NCBI Taxonomy" id="2740835"/>
    <lineage>
        <taxon>Eukaryota</taxon>
        <taxon>Metazoa</taxon>
        <taxon>Ecdysozoa</taxon>
        <taxon>Arthropoda</taxon>
        <taxon>Chelicerata</taxon>
        <taxon>Arachnida</taxon>
        <taxon>Araneae</taxon>
        <taxon>Araneomorphae</taxon>
        <taxon>Entelegynae</taxon>
        <taxon>Araneoidea</taxon>
        <taxon>Nephilidae</taxon>
        <taxon>Trichonephila</taxon>
    </lineage>
</organism>
<evidence type="ECO:0000313" key="3">
    <source>
        <dbReference type="Proteomes" id="UP000887116"/>
    </source>
</evidence>
<name>A0A8X6L8U8_TRICU</name>
<dbReference type="Proteomes" id="UP000887116">
    <property type="component" value="Unassembled WGS sequence"/>
</dbReference>
<keyword evidence="1" id="KW-0472">Membrane</keyword>
<gene>
    <name evidence="2" type="primary">AVEN_224937_1</name>
    <name evidence="2" type="ORF">TNCT_707811</name>
</gene>
<feature type="transmembrane region" description="Helical" evidence="1">
    <location>
        <begin position="72"/>
        <end position="90"/>
    </location>
</feature>
<keyword evidence="1" id="KW-0812">Transmembrane</keyword>
<keyword evidence="1" id="KW-1133">Transmembrane helix</keyword>
<sequence length="163" mass="19176">MFQEQLDLSYLSSVEKLSINYLETVQRVENFERIFSVPAFAFVTKYFFTVSMIIIDIMSLDDWMTKRFLEDALYLAFIFGFLGVLSIYAADISLEMLSVKTVLLDKLTDKAYKGGLLVGEKNMKIEFWFEEKREEAAILQEIGRGRLLHLIRHIHKQQQNFRQ</sequence>
<evidence type="ECO:0000313" key="2">
    <source>
        <dbReference type="EMBL" id="GFR00760.1"/>
    </source>
</evidence>
<protein>
    <submittedName>
        <fullName evidence="2">Uncharacterized protein</fullName>
    </submittedName>
</protein>
<evidence type="ECO:0000256" key="1">
    <source>
        <dbReference type="SAM" id="Phobius"/>
    </source>
</evidence>
<accession>A0A8X6L8U8</accession>
<dbReference type="EMBL" id="BMAO01015285">
    <property type="protein sequence ID" value="GFR00760.1"/>
    <property type="molecule type" value="Genomic_DNA"/>
</dbReference>
<proteinExistence type="predicted"/>
<keyword evidence="3" id="KW-1185">Reference proteome</keyword>
<dbReference type="AlphaFoldDB" id="A0A8X6L8U8"/>
<comment type="caution">
    <text evidence="2">The sequence shown here is derived from an EMBL/GenBank/DDBJ whole genome shotgun (WGS) entry which is preliminary data.</text>
</comment>
<reference evidence="2" key="1">
    <citation type="submission" date="2020-07" db="EMBL/GenBank/DDBJ databases">
        <title>Multicomponent nature underlies the extraordinary mechanical properties of spider dragline silk.</title>
        <authorList>
            <person name="Kono N."/>
            <person name="Nakamura H."/>
            <person name="Mori M."/>
            <person name="Yoshida Y."/>
            <person name="Ohtoshi R."/>
            <person name="Malay A.D."/>
            <person name="Moran D.A.P."/>
            <person name="Tomita M."/>
            <person name="Numata K."/>
            <person name="Arakawa K."/>
        </authorList>
    </citation>
    <scope>NUCLEOTIDE SEQUENCE</scope>
</reference>
<feature type="transmembrane region" description="Helical" evidence="1">
    <location>
        <begin position="39"/>
        <end position="60"/>
    </location>
</feature>